<evidence type="ECO:0000313" key="4">
    <source>
        <dbReference type="EMBL" id="MDQ2094662.1"/>
    </source>
</evidence>
<accession>A0AAJ1UEM7</accession>
<dbReference type="InterPro" id="IPR050300">
    <property type="entry name" value="GDXG_lipolytic_enzyme"/>
</dbReference>
<reference evidence="4" key="2">
    <citation type="submission" date="2023-04" db="EMBL/GenBank/DDBJ databases">
        <title>'Rhodoalgimonas zhirmunskyi' gen. nov., isolated from a red alga.</title>
        <authorList>
            <person name="Nedashkovskaya O.I."/>
            <person name="Otstavnykh N.Y."/>
            <person name="Bystritskaya E.P."/>
            <person name="Balabanova L.A."/>
            <person name="Isaeva M.P."/>
        </authorList>
    </citation>
    <scope>NUCLEOTIDE SEQUENCE</scope>
    <source>
        <strain evidence="4">10Alg 79</strain>
    </source>
</reference>
<evidence type="ECO:0000259" key="3">
    <source>
        <dbReference type="Pfam" id="PF07859"/>
    </source>
</evidence>
<dbReference type="PANTHER" id="PTHR48081">
    <property type="entry name" value="AB HYDROLASE SUPERFAMILY PROTEIN C4A8.06C"/>
    <property type="match status" value="1"/>
</dbReference>
<evidence type="ECO:0000256" key="2">
    <source>
        <dbReference type="ARBA" id="ARBA00022801"/>
    </source>
</evidence>
<name>A0AAJ1UEM7_9RHOB</name>
<dbReference type="PROSITE" id="PS01173">
    <property type="entry name" value="LIPASE_GDXG_HIS"/>
    <property type="match status" value="1"/>
</dbReference>
<evidence type="ECO:0000256" key="1">
    <source>
        <dbReference type="ARBA" id="ARBA00010515"/>
    </source>
</evidence>
<keyword evidence="2 4" id="KW-0378">Hydrolase</keyword>
<proteinExistence type="inferred from homology"/>
<comment type="caution">
    <text evidence="4">The sequence shown here is derived from an EMBL/GenBank/DDBJ whole genome shotgun (WGS) entry which is preliminary data.</text>
</comment>
<dbReference type="InterPro" id="IPR029058">
    <property type="entry name" value="AB_hydrolase_fold"/>
</dbReference>
<dbReference type="Pfam" id="PF07859">
    <property type="entry name" value="Abhydrolase_3"/>
    <property type="match status" value="1"/>
</dbReference>
<comment type="similarity">
    <text evidence="1">Belongs to the 'GDXG' lipolytic enzyme family.</text>
</comment>
<dbReference type="InterPro" id="IPR002168">
    <property type="entry name" value="Lipase_GDXG_HIS_AS"/>
</dbReference>
<reference evidence="4" key="1">
    <citation type="submission" date="2022-07" db="EMBL/GenBank/DDBJ databases">
        <authorList>
            <person name="Otstavnykh N."/>
            <person name="Isaeva M."/>
            <person name="Bystritskaya E."/>
        </authorList>
    </citation>
    <scope>NUCLEOTIDE SEQUENCE</scope>
    <source>
        <strain evidence="4">10Alg 79</strain>
    </source>
</reference>
<dbReference type="PANTHER" id="PTHR48081:SF8">
    <property type="entry name" value="ALPHA_BETA HYDROLASE FOLD-3 DOMAIN-CONTAINING PROTEIN-RELATED"/>
    <property type="match status" value="1"/>
</dbReference>
<dbReference type="InterPro" id="IPR013094">
    <property type="entry name" value="AB_hydrolase_3"/>
</dbReference>
<dbReference type="RefSeq" id="WP_317626282.1">
    <property type="nucleotide sequence ID" value="NZ_JANFFA010000003.1"/>
</dbReference>
<keyword evidence="5" id="KW-1185">Reference proteome</keyword>
<dbReference type="Gene3D" id="3.40.50.1820">
    <property type="entry name" value="alpha/beta hydrolase"/>
    <property type="match status" value="1"/>
</dbReference>
<evidence type="ECO:0000313" key="5">
    <source>
        <dbReference type="Proteomes" id="UP001227162"/>
    </source>
</evidence>
<sequence length="305" mass="32925">MTLRLRLLNVFLRAFEKRHLAREPDPAKLRRSFELKARLFFRPPRGARFKELSLGGVPALDARGAGVTGDGAGVILYFHGGGYVMGSPRTHRAMMAQLSGLTGRAAILPDYRKAPEHAFPGAVEDALACYRALSDSHGAARIVIGGDSAGGGLALALLGEILRLELPRPAGVFAFSPLTDVTFSGPSFSANAQADVMLPAARARDMEQHYLAGADPRDPRASPLFAAFKGAPPVWICAGTTEILLDDTRRMAAHLREEGVQVQEVIAPGLPHVWPMFQTTLPEGRETLREVARWISSLSRSSPES</sequence>
<dbReference type="Proteomes" id="UP001227162">
    <property type="component" value="Unassembled WGS sequence"/>
</dbReference>
<dbReference type="SUPFAM" id="SSF53474">
    <property type="entry name" value="alpha/beta-Hydrolases"/>
    <property type="match status" value="1"/>
</dbReference>
<dbReference type="GO" id="GO:0016787">
    <property type="term" value="F:hydrolase activity"/>
    <property type="evidence" value="ECO:0007669"/>
    <property type="project" value="UniProtKB-KW"/>
</dbReference>
<gene>
    <name evidence="4" type="ORF">NOI20_11125</name>
</gene>
<protein>
    <submittedName>
        <fullName evidence="4">Alpha/beta hydrolase</fullName>
    </submittedName>
</protein>
<dbReference type="AlphaFoldDB" id="A0AAJ1UEM7"/>
<organism evidence="4 5">
    <name type="scientific">Rhodalgimonas zhirmunskyi</name>
    <dbReference type="NCBI Taxonomy" id="2964767"/>
    <lineage>
        <taxon>Bacteria</taxon>
        <taxon>Pseudomonadati</taxon>
        <taxon>Pseudomonadota</taxon>
        <taxon>Alphaproteobacteria</taxon>
        <taxon>Rhodobacterales</taxon>
        <taxon>Roseobacteraceae</taxon>
        <taxon>Rhodalgimonas</taxon>
    </lineage>
</organism>
<dbReference type="EMBL" id="JANFFA010000003">
    <property type="protein sequence ID" value="MDQ2094662.1"/>
    <property type="molecule type" value="Genomic_DNA"/>
</dbReference>
<feature type="domain" description="Alpha/beta hydrolase fold-3" evidence="3">
    <location>
        <begin position="75"/>
        <end position="274"/>
    </location>
</feature>